<dbReference type="InterPro" id="IPR003337">
    <property type="entry name" value="Trehalose_PPase"/>
</dbReference>
<proteinExistence type="inferred from homology"/>
<dbReference type="Proteomes" id="UP001295423">
    <property type="component" value="Unassembled WGS sequence"/>
</dbReference>
<dbReference type="Gene3D" id="3.30.70.1020">
    <property type="entry name" value="Trehalose-6-phosphate phosphatase related protein, domain 2"/>
    <property type="match status" value="1"/>
</dbReference>
<dbReference type="EMBL" id="CAKOGP040002480">
    <property type="protein sequence ID" value="CAJ1970213.1"/>
    <property type="molecule type" value="Genomic_DNA"/>
</dbReference>
<dbReference type="InterPro" id="IPR023214">
    <property type="entry name" value="HAD_sf"/>
</dbReference>
<dbReference type="SUPFAM" id="SSF53756">
    <property type="entry name" value="UDP-Glycosyltransferase/glycogen phosphorylase"/>
    <property type="match status" value="1"/>
</dbReference>
<feature type="region of interest" description="Disordered" evidence="2">
    <location>
        <begin position="273"/>
        <end position="299"/>
    </location>
</feature>
<dbReference type="SUPFAM" id="SSF56784">
    <property type="entry name" value="HAD-like"/>
    <property type="match status" value="1"/>
</dbReference>
<dbReference type="GO" id="GO:0005992">
    <property type="term" value="P:trehalose biosynthetic process"/>
    <property type="evidence" value="ECO:0007669"/>
    <property type="project" value="InterPro"/>
</dbReference>
<gene>
    <name evidence="3" type="ORF">CYCCA115_LOCUS24235</name>
</gene>
<reference evidence="3" key="1">
    <citation type="submission" date="2023-08" db="EMBL/GenBank/DDBJ databases">
        <authorList>
            <person name="Audoor S."/>
            <person name="Bilcke G."/>
        </authorList>
    </citation>
    <scope>NUCLEOTIDE SEQUENCE</scope>
</reference>
<evidence type="ECO:0000313" key="3">
    <source>
        <dbReference type="EMBL" id="CAJ1970213.1"/>
    </source>
</evidence>
<sequence>MQTEENNKEETAMSIPRPFAVSTGRVVRLHFTCRAELPIGSLLRVTGSSLWAPPAMGTPSDPMNAHHIAQEEQREAFPTGGGGGDAVDESLEYWFRHPTSLYTSSVEMVTTPETYPEWKTAKPVVVVLHPTSGALQHHYYRYLVVTPGANAVNDSNGEEKEDAMDVATGNEMSSVAASVMMWEQPYPQVPGPVASSVSLGTSKSGSVAANQDSPANTIQQLASLPYRTLNINVETAQVVYNFGGDASDPNERIDTWNNPEDLTFQAYQIRESMSQSEKEKNRRSQESSQSSLSSGLGMDESGSGVLSKKTMAPKILFICFHLPVVVVKINGQWQATWSESLLAHKEGSKIVAAYRAHWIGTVTPHPPISNEEDREAVRKVLANLNCTPIFLEASVRQAHYYGFCKQVLWPAFHNIDLLDLSGSEVSSSQDNIGQHAAASDWDQSRLDHWWQAYQQVNRDFAQVVNTLVDSDASTYLWIHDYHLSLLPRMLDREPAKSCRKVFFLHIPFPTSQIFRELECGEEILRGMLHADVVGFHAFDHARHFLNASKRILGLNNESIEGGLIGVNFLGRTVLVSMSNVSIEPRMVDVALALPVVQQGSQELRQKHGQRCIICGVEVAQRLSGTSLKLLAYERLLQDYPSWRSRVVMVQRILIPGGRKKDEQITLQEVRAIVHRIQDKFGLDVIDYKEVAGATLPMDQRLALWKASDILMLTPIREGLNHWPMEFVYCKDSQNPGVVISSEFTAVSSILNGALRVNPFDIQMTITTIDKALSMDYEEKEGRRYRDLDFVSNCPSDKWVRNVLRDLNDVTNSSSRGKSSTNTSSSATPTTPSWTPRRNKQEQLDGTAAFLLKESHASFTHLTSKVLKQAYDASNRRVIMLDFNGTIVQKEPPGKYLKREILGTSGNKPPPKVIDALTLLCNDPKNTVYVVSGDSAENVLSALGHIPNLGLAVSNGATFSAPSPNVNTPRRWQKFDLGVDWDAVKRVALPVLSKYTARSNGSFVKLTTFSIGWSYYSCDPEWGSLQASHLVLELESELKAFDVRFVTLKGIVEIVPRKLNKGLVVKKVLRDISRESVDQGIDFCMCLGDDISDEKMFTSVFSFIAEMGHEESAHPDPPVINEDGSLDTPPDWSMLQTKVSEPMYCYTCAVGKKPSHASMYMTDAKEVADALVLLVNSEHTSRSEPKHGGWFS</sequence>
<keyword evidence="4" id="KW-1185">Reference proteome</keyword>
<dbReference type="Pfam" id="PF00982">
    <property type="entry name" value="Glyco_transf_20"/>
    <property type="match status" value="1"/>
</dbReference>
<dbReference type="AlphaFoldDB" id="A0AAD2GD27"/>
<dbReference type="Pfam" id="PF02358">
    <property type="entry name" value="Trehalose_PPase"/>
    <property type="match status" value="1"/>
</dbReference>
<accession>A0AAD2GD27</accession>
<evidence type="ECO:0000256" key="1">
    <source>
        <dbReference type="ARBA" id="ARBA00005409"/>
    </source>
</evidence>
<feature type="compositionally biased region" description="Low complexity" evidence="2">
    <location>
        <begin position="286"/>
        <end position="297"/>
    </location>
</feature>
<comment type="caution">
    <text evidence="3">The sequence shown here is derived from an EMBL/GenBank/DDBJ whole genome shotgun (WGS) entry which is preliminary data.</text>
</comment>
<feature type="region of interest" description="Disordered" evidence="2">
    <location>
        <begin position="809"/>
        <end position="839"/>
    </location>
</feature>
<dbReference type="GO" id="GO:0004805">
    <property type="term" value="F:trehalose-phosphatase activity"/>
    <property type="evidence" value="ECO:0007669"/>
    <property type="project" value="TreeGrafter"/>
</dbReference>
<dbReference type="Gene3D" id="3.40.50.1000">
    <property type="entry name" value="HAD superfamily/HAD-like"/>
    <property type="match status" value="1"/>
</dbReference>
<dbReference type="GO" id="GO:0005829">
    <property type="term" value="C:cytosol"/>
    <property type="evidence" value="ECO:0007669"/>
    <property type="project" value="TreeGrafter"/>
</dbReference>
<organism evidence="3 4">
    <name type="scientific">Cylindrotheca closterium</name>
    <dbReference type="NCBI Taxonomy" id="2856"/>
    <lineage>
        <taxon>Eukaryota</taxon>
        <taxon>Sar</taxon>
        <taxon>Stramenopiles</taxon>
        <taxon>Ochrophyta</taxon>
        <taxon>Bacillariophyta</taxon>
        <taxon>Bacillariophyceae</taxon>
        <taxon>Bacillariophycidae</taxon>
        <taxon>Bacillariales</taxon>
        <taxon>Bacillariaceae</taxon>
        <taxon>Cylindrotheca</taxon>
    </lineage>
</organism>
<feature type="compositionally biased region" description="Basic and acidic residues" evidence="2">
    <location>
        <begin position="276"/>
        <end position="285"/>
    </location>
</feature>
<dbReference type="CDD" id="cd03788">
    <property type="entry name" value="GT20_TPS"/>
    <property type="match status" value="1"/>
</dbReference>
<dbReference type="InterPro" id="IPR036412">
    <property type="entry name" value="HAD-like_sf"/>
</dbReference>
<evidence type="ECO:0000313" key="4">
    <source>
        <dbReference type="Proteomes" id="UP001295423"/>
    </source>
</evidence>
<feature type="compositionally biased region" description="Low complexity" evidence="2">
    <location>
        <begin position="810"/>
        <end position="835"/>
    </location>
</feature>
<evidence type="ECO:0000256" key="2">
    <source>
        <dbReference type="SAM" id="MobiDB-lite"/>
    </source>
</evidence>
<dbReference type="InterPro" id="IPR001830">
    <property type="entry name" value="Glyco_trans_20"/>
</dbReference>
<name>A0AAD2GD27_9STRA</name>
<comment type="similarity">
    <text evidence="1">In the N-terminal section; belongs to the glycosyltransferase 20 family.</text>
</comment>
<dbReference type="NCBIfam" id="TIGR00685">
    <property type="entry name" value="T6PP"/>
    <property type="match status" value="1"/>
</dbReference>
<evidence type="ECO:0008006" key="5">
    <source>
        <dbReference type="Google" id="ProtNLM"/>
    </source>
</evidence>
<dbReference type="PANTHER" id="PTHR10788:SF109">
    <property type="entry name" value="CBM20 DOMAIN-CONTAINING PROTEIN"/>
    <property type="match status" value="1"/>
</dbReference>
<protein>
    <recommendedName>
        <fullName evidence="5">Alpha,alpha-trehalose-phosphate synthase (UDP-forming)</fullName>
    </recommendedName>
</protein>
<dbReference type="PANTHER" id="PTHR10788">
    <property type="entry name" value="TREHALOSE-6-PHOSPHATE SYNTHASE"/>
    <property type="match status" value="1"/>
</dbReference>
<dbReference type="Gene3D" id="3.40.50.2000">
    <property type="entry name" value="Glycogen Phosphorylase B"/>
    <property type="match status" value="2"/>
</dbReference>